<dbReference type="InterPro" id="IPR055342">
    <property type="entry name" value="MreC_beta-barrel_core"/>
</dbReference>
<dbReference type="NCBIfam" id="TIGR00219">
    <property type="entry name" value="mreC"/>
    <property type="match status" value="1"/>
</dbReference>
<dbReference type="InterPro" id="IPR042177">
    <property type="entry name" value="Cell/Rod_1"/>
</dbReference>
<evidence type="ECO:0000256" key="7">
    <source>
        <dbReference type="SAM" id="Phobius"/>
    </source>
</evidence>
<gene>
    <name evidence="9" type="primary">mreC</name>
    <name evidence="9" type="ORF">RM543_03700</name>
</gene>
<keyword evidence="7" id="KW-1133">Transmembrane helix</keyword>
<dbReference type="InterPro" id="IPR007221">
    <property type="entry name" value="MreC"/>
</dbReference>
<evidence type="ECO:0000256" key="2">
    <source>
        <dbReference type="ARBA" id="ARBA00013855"/>
    </source>
</evidence>
<dbReference type="PANTHER" id="PTHR34138">
    <property type="entry name" value="CELL SHAPE-DETERMINING PROTEIN MREC"/>
    <property type="match status" value="1"/>
</dbReference>
<evidence type="ECO:0000256" key="3">
    <source>
        <dbReference type="ARBA" id="ARBA00022960"/>
    </source>
</evidence>
<comment type="similarity">
    <text evidence="1">Belongs to the MreC family.</text>
</comment>
<dbReference type="Gene3D" id="2.40.10.350">
    <property type="entry name" value="Rod shape-determining protein MreC, domain 2"/>
    <property type="match status" value="1"/>
</dbReference>
<keyword evidence="7" id="KW-0472">Membrane</keyword>
<dbReference type="EMBL" id="JAVRHL010000001">
    <property type="protein sequence ID" value="MDT0681778.1"/>
    <property type="molecule type" value="Genomic_DNA"/>
</dbReference>
<name>A0ABU3DE02_9RHOB</name>
<dbReference type="RefSeq" id="WP_311689546.1">
    <property type="nucleotide sequence ID" value="NZ_JAVRHL010000001.1"/>
</dbReference>
<feature type="coiled-coil region" evidence="5">
    <location>
        <begin position="86"/>
        <end position="113"/>
    </location>
</feature>
<dbReference type="InterPro" id="IPR042175">
    <property type="entry name" value="Cell/Rod_MreC_2"/>
</dbReference>
<dbReference type="NCBIfam" id="NF010533">
    <property type="entry name" value="PRK13922.9-5"/>
    <property type="match status" value="1"/>
</dbReference>
<sequence>MARSAGNGIDYVSPVRRILVGVTIVLCLAIFVVWRIDSPRVERMRTELLDRVVPSFEFAGAPIRSLADMVDDFQSYQRIYEQNQDLRRELQQMKAWKEAAVQLEQENAKLLALNSVRLDPKLTSVSGVVMADSGSPFRQSALLNVGSRDGIRDGWATMDGLGLVGRIAGVGKQTSRVILLTDAASRIPVTIQPSGQRAMLSGDNASAPTLDFIEDFDQVRPGDRVVSSGDGGLFPSGILVGQVIAGTDGRLRTRLAADYERLEFMRVLRSHEGEVVPADGSLIVPPQPVPLLPPVPEEGIDQLAAGQSENG</sequence>
<dbReference type="PANTHER" id="PTHR34138:SF1">
    <property type="entry name" value="CELL SHAPE-DETERMINING PROTEIN MREC"/>
    <property type="match status" value="1"/>
</dbReference>
<keyword evidence="7" id="KW-0812">Transmembrane</keyword>
<keyword evidence="10" id="KW-1185">Reference proteome</keyword>
<keyword evidence="3" id="KW-0133">Cell shape</keyword>
<dbReference type="Proteomes" id="UP001265259">
    <property type="component" value="Unassembled WGS sequence"/>
</dbReference>
<feature type="domain" description="Rod shape-determining protein MreC beta-barrel core" evidence="8">
    <location>
        <begin position="129"/>
        <end position="268"/>
    </location>
</feature>
<dbReference type="Pfam" id="PF04085">
    <property type="entry name" value="MreC"/>
    <property type="match status" value="1"/>
</dbReference>
<feature type="compositionally biased region" description="Pro residues" evidence="6">
    <location>
        <begin position="286"/>
        <end position="296"/>
    </location>
</feature>
<dbReference type="Gene3D" id="2.40.10.340">
    <property type="entry name" value="Rod shape-determining protein MreC, domain 1"/>
    <property type="match status" value="1"/>
</dbReference>
<evidence type="ECO:0000256" key="4">
    <source>
        <dbReference type="ARBA" id="ARBA00032089"/>
    </source>
</evidence>
<evidence type="ECO:0000259" key="8">
    <source>
        <dbReference type="Pfam" id="PF04085"/>
    </source>
</evidence>
<feature type="transmembrane region" description="Helical" evidence="7">
    <location>
        <begin position="18"/>
        <end position="36"/>
    </location>
</feature>
<evidence type="ECO:0000256" key="1">
    <source>
        <dbReference type="ARBA" id="ARBA00009369"/>
    </source>
</evidence>
<protein>
    <recommendedName>
        <fullName evidence="2">Cell shape-determining protein MreC</fullName>
    </recommendedName>
    <alternativeName>
        <fullName evidence="4">Cell shape protein MreC</fullName>
    </alternativeName>
</protein>
<evidence type="ECO:0000256" key="5">
    <source>
        <dbReference type="SAM" id="Coils"/>
    </source>
</evidence>
<keyword evidence="5" id="KW-0175">Coiled coil</keyword>
<feature type="region of interest" description="Disordered" evidence="6">
    <location>
        <begin position="286"/>
        <end position="311"/>
    </location>
</feature>
<organism evidence="9 10">
    <name type="scientific">Tropicimonas omnivorans</name>
    <dbReference type="NCBI Taxonomy" id="3075590"/>
    <lineage>
        <taxon>Bacteria</taxon>
        <taxon>Pseudomonadati</taxon>
        <taxon>Pseudomonadota</taxon>
        <taxon>Alphaproteobacteria</taxon>
        <taxon>Rhodobacterales</taxon>
        <taxon>Roseobacteraceae</taxon>
        <taxon>Tropicimonas</taxon>
    </lineage>
</organism>
<comment type="caution">
    <text evidence="9">The sequence shown here is derived from an EMBL/GenBank/DDBJ whole genome shotgun (WGS) entry which is preliminary data.</text>
</comment>
<evidence type="ECO:0000256" key="6">
    <source>
        <dbReference type="SAM" id="MobiDB-lite"/>
    </source>
</evidence>
<reference evidence="9 10" key="1">
    <citation type="submission" date="2023-09" db="EMBL/GenBank/DDBJ databases">
        <authorList>
            <person name="Rey-Velasco X."/>
        </authorList>
    </citation>
    <scope>NUCLEOTIDE SEQUENCE [LARGE SCALE GENOMIC DNA]</scope>
    <source>
        <strain evidence="9 10">F158</strain>
    </source>
</reference>
<evidence type="ECO:0000313" key="9">
    <source>
        <dbReference type="EMBL" id="MDT0681778.1"/>
    </source>
</evidence>
<accession>A0ABU3DE02</accession>
<evidence type="ECO:0000313" key="10">
    <source>
        <dbReference type="Proteomes" id="UP001265259"/>
    </source>
</evidence>
<proteinExistence type="inferred from homology"/>